<gene>
    <name evidence="4" type="ORF">G3569_13845</name>
</gene>
<dbReference type="Gene3D" id="2.40.160.20">
    <property type="match status" value="1"/>
</dbReference>
<keyword evidence="5" id="KW-1185">Reference proteome</keyword>
<comment type="caution">
    <text evidence="4">The sequence shown here is derived from an EMBL/GenBank/DDBJ whole genome shotgun (WGS) entry which is preliminary data.</text>
</comment>
<organism evidence="4 5">
    <name type="scientific">Fodinibius halophilus</name>
    <dbReference type="NCBI Taxonomy" id="1736908"/>
    <lineage>
        <taxon>Bacteria</taxon>
        <taxon>Pseudomonadati</taxon>
        <taxon>Balneolota</taxon>
        <taxon>Balneolia</taxon>
        <taxon>Balneolales</taxon>
        <taxon>Balneolaceae</taxon>
        <taxon>Fodinibius</taxon>
    </lineage>
</organism>
<dbReference type="SUPFAM" id="SSF56925">
    <property type="entry name" value="OMPA-like"/>
    <property type="match status" value="1"/>
</dbReference>
<evidence type="ECO:0000313" key="4">
    <source>
        <dbReference type="EMBL" id="NGP89437.1"/>
    </source>
</evidence>
<sequence>MKLKKILLPLAFFALSLSLVPQTANAQWSLGASYEIRDAEPKNGFGVRVEREILSKLPVINLGIRAHFSYFNENISYENQTYSTDITNYDYGVAAVGGVSVGPIDPYVGLGLGASTLDVTRENLGNVQKPQESNDNAIYWNGFVGAKVSIIPALKPFVEYRLEDVSNYEDELNDIDQSNGRLMFGVSLSF</sequence>
<feature type="signal peptide" evidence="2">
    <location>
        <begin position="1"/>
        <end position="26"/>
    </location>
</feature>
<evidence type="ECO:0000313" key="5">
    <source>
        <dbReference type="Proteomes" id="UP000479132"/>
    </source>
</evidence>
<dbReference type="InterPro" id="IPR027385">
    <property type="entry name" value="Beta-barrel_OMP"/>
</dbReference>
<evidence type="ECO:0000256" key="2">
    <source>
        <dbReference type="SAM" id="SignalP"/>
    </source>
</evidence>
<feature type="domain" description="Outer membrane protein beta-barrel" evidence="3">
    <location>
        <begin position="13"/>
        <end position="187"/>
    </location>
</feature>
<dbReference type="AlphaFoldDB" id="A0A6M1T5Q8"/>
<accession>A0A6M1T5Q8</accession>
<dbReference type="Proteomes" id="UP000479132">
    <property type="component" value="Unassembled WGS sequence"/>
</dbReference>
<dbReference type="InterPro" id="IPR011250">
    <property type="entry name" value="OMP/PagP_B-barrel"/>
</dbReference>
<protein>
    <submittedName>
        <fullName evidence="4">Outer membrane beta-barrel protein</fullName>
    </submittedName>
</protein>
<name>A0A6M1T5Q8_9BACT</name>
<proteinExistence type="predicted"/>
<dbReference type="RefSeq" id="WP_165270188.1">
    <property type="nucleotide sequence ID" value="NZ_JAALLS010000020.1"/>
</dbReference>
<keyword evidence="1 2" id="KW-0732">Signal</keyword>
<feature type="chain" id="PRO_5026957209" evidence="2">
    <location>
        <begin position="27"/>
        <end position="190"/>
    </location>
</feature>
<dbReference type="EMBL" id="JAALLS010000020">
    <property type="protein sequence ID" value="NGP89437.1"/>
    <property type="molecule type" value="Genomic_DNA"/>
</dbReference>
<reference evidence="4 5" key="1">
    <citation type="submission" date="2020-02" db="EMBL/GenBank/DDBJ databases">
        <title>Aliifodinibius halophilus 2W32, complete genome.</title>
        <authorList>
            <person name="Li Y."/>
            <person name="Wu S."/>
        </authorList>
    </citation>
    <scope>NUCLEOTIDE SEQUENCE [LARGE SCALE GENOMIC DNA]</scope>
    <source>
        <strain evidence="4 5">2W32</strain>
    </source>
</reference>
<evidence type="ECO:0000259" key="3">
    <source>
        <dbReference type="Pfam" id="PF13505"/>
    </source>
</evidence>
<evidence type="ECO:0000256" key="1">
    <source>
        <dbReference type="ARBA" id="ARBA00022729"/>
    </source>
</evidence>
<dbReference type="Pfam" id="PF13505">
    <property type="entry name" value="OMP_b-brl"/>
    <property type="match status" value="1"/>
</dbReference>